<organism evidence="1 2">
    <name type="scientific">Macrosiphum euphorbiae</name>
    <name type="common">potato aphid</name>
    <dbReference type="NCBI Taxonomy" id="13131"/>
    <lineage>
        <taxon>Eukaryota</taxon>
        <taxon>Metazoa</taxon>
        <taxon>Ecdysozoa</taxon>
        <taxon>Arthropoda</taxon>
        <taxon>Hexapoda</taxon>
        <taxon>Insecta</taxon>
        <taxon>Pterygota</taxon>
        <taxon>Neoptera</taxon>
        <taxon>Paraneoptera</taxon>
        <taxon>Hemiptera</taxon>
        <taxon>Sternorrhyncha</taxon>
        <taxon>Aphidomorpha</taxon>
        <taxon>Aphidoidea</taxon>
        <taxon>Aphididae</taxon>
        <taxon>Macrosiphini</taxon>
        <taxon>Macrosiphum</taxon>
    </lineage>
</organism>
<reference evidence="1 2" key="1">
    <citation type="submission" date="2023-01" db="EMBL/GenBank/DDBJ databases">
        <authorList>
            <person name="Whitehead M."/>
        </authorList>
    </citation>
    <scope>NUCLEOTIDE SEQUENCE [LARGE SCALE GENOMIC DNA]</scope>
</reference>
<gene>
    <name evidence="1" type="ORF">MEUPH1_LOCUS2103</name>
</gene>
<accession>A0AAV0VQR5</accession>
<dbReference type="InterPro" id="IPR035929">
    <property type="entry name" value="CoaB-like_sf"/>
</dbReference>
<comment type="caution">
    <text evidence="1">The sequence shown here is derived from an EMBL/GenBank/DDBJ whole genome shotgun (WGS) entry which is preliminary data.</text>
</comment>
<sequence length="127" mass="14468">MLMDTKYSLLLLRCCCFRLYIPPNDMVSEHKVQSKDGPPVIALRLVPKVLYAVTHIWAPNAYIISFKLETDSGILEQKAKGALSKYKHQLVIGNLLHTRKHNVKLIAQDGVIEDILLTETISKRNRD</sequence>
<dbReference type="GO" id="GO:0015937">
    <property type="term" value="P:coenzyme A biosynthetic process"/>
    <property type="evidence" value="ECO:0007669"/>
    <property type="project" value="UniProtKB-ARBA"/>
</dbReference>
<proteinExistence type="predicted"/>
<protein>
    <submittedName>
        <fullName evidence="1">Uncharacterized protein</fullName>
    </submittedName>
</protein>
<dbReference type="AlphaFoldDB" id="A0AAV0VQR5"/>
<keyword evidence="2" id="KW-1185">Reference proteome</keyword>
<dbReference type="Proteomes" id="UP001160148">
    <property type="component" value="Unassembled WGS sequence"/>
</dbReference>
<dbReference type="Gene3D" id="3.40.50.10300">
    <property type="entry name" value="CoaB-like"/>
    <property type="match status" value="1"/>
</dbReference>
<dbReference type="EMBL" id="CARXXK010000001">
    <property type="protein sequence ID" value="CAI6345043.1"/>
    <property type="molecule type" value="Genomic_DNA"/>
</dbReference>
<name>A0AAV0VQR5_9HEMI</name>
<dbReference type="GO" id="GO:0003824">
    <property type="term" value="F:catalytic activity"/>
    <property type="evidence" value="ECO:0007669"/>
    <property type="project" value="UniProtKB-ARBA"/>
</dbReference>
<evidence type="ECO:0000313" key="1">
    <source>
        <dbReference type="EMBL" id="CAI6345043.1"/>
    </source>
</evidence>
<evidence type="ECO:0000313" key="2">
    <source>
        <dbReference type="Proteomes" id="UP001160148"/>
    </source>
</evidence>
<dbReference type="SUPFAM" id="SSF102645">
    <property type="entry name" value="CoaB-like"/>
    <property type="match status" value="1"/>
</dbReference>